<dbReference type="Gene3D" id="1.20.1260.10">
    <property type="match status" value="1"/>
</dbReference>
<dbReference type="Pfam" id="PF03713">
    <property type="entry name" value="DUF305"/>
    <property type="match status" value="1"/>
</dbReference>
<dbReference type="RefSeq" id="WP_344018135.1">
    <property type="nucleotide sequence ID" value="NZ_BAAAJK010000003.1"/>
</dbReference>
<comment type="caution">
    <text evidence="3">The sequence shown here is derived from an EMBL/GenBank/DDBJ whole genome shotgun (WGS) entry which is preliminary data.</text>
</comment>
<name>A0ABP4I8Z1_9PSEU</name>
<accession>A0ABP4I8Z1</accession>
<sequence>MKITNVAAAATTLTAALVLTACGGGDPAGGAAPANPAPAPTSAAAPSGAAISAEHNQADIAFAQGMIPHHQQAVEMSKLATDRAGSDEVRRLATEIEQAQGPEIATMQAFLTAWGAPAPGAMPGMDHESMGHGPDQNGMGQGGMEQGGMDHGGMAGMMTPEQMGRLEQANGAEFDRMFLEMMIAHHEGAVQMAQTELADGTNPEAKALAQQIVDAQETEITEMRELLG</sequence>
<proteinExistence type="predicted"/>
<evidence type="ECO:0000313" key="3">
    <source>
        <dbReference type="EMBL" id="GAA1381286.1"/>
    </source>
</evidence>
<evidence type="ECO:0000256" key="1">
    <source>
        <dbReference type="SAM" id="SignalP"/>
    </source>
</evidence>
<reference evidence="4" key="1">
    <citation type="journal article" date="2019" name="Int. J. Syst. Evol. Microbiol.">
        <title>The Global Catalogue of Microorganisms (GCM) 10K type strain sequencing project: providing services to taxonomists for standard genome sequencing and annotation.</title>
        <authorList>
            <consortium name="The Broad Institute Genomics Platform"/>
            <consortium name="The Broad Institute Genome Sequencing Center for Infectious Disease"/>
            <person name="Wu L."/>
            <person name="Ma J."/>
        </authorList>
    </citation>
    <scope>NUCLEOTIDE SEQUENCE [LARGE SCALE GENOMIC DNA]</scope>
    <source>
        <strain evidence="4">JCM 11896</strain>
    </source>
</reference>
<evidence type="ECO:0000313" key="4">
    <source>
        <dbReference type="Proteomes" id="UP001501414"/>
    </source>
</evidence>
<dbReference type="InterPro" id="IPR005183">
    <property type="entry name" value="DUF305_CopM-like"/>
</dbReference>
<feature type="chain" id="PRO_5047399251" description="DUF305 domain-containing protein" evidence="1">
    <location>
        <begin position="22"/>
        <end position="228"/>
    </location>
</feature>
<feature type="signal peptide" evidence="1">
    <location>
        <begin position="1"/>
        <end position="21"/>
    </location>
</feature>
<dbReference type="EMBL" id="BAAAJK010000003">
    <property type="protein sequence ID" value="GAA1381286.1"/>
    <property type="molecule type" value="Genomic_DNA"/>
</dbReference>
<evidence type="ECO:0000259" key="2">
    <source>
        <dbReference type="Pfam" id="PF03713"/>
    </source>
</evidence>
<dbReference type="PANTHER" id="PTHR36933">
    <property type="entry name" value="SLL0788 PROTEIN"/>
    <property type="match status" value="1"/>
</dbReference>
<dbReference type="PANTHER" id="PTHR36933:SF1">
    <property type="entry name" value="SLL0788 PROTEIN"/>
    <property type="match status" value="1"/>
</dbReference>
<feature type="domain" description="DUF305" evidence="2">
    <location>
        <begin position="59"/>
        <end position="227"/>
    </location>
</feature>
<dbReference type="PROSITE" id="PS51257">
    <property type="entry name" value="PROKAR_LIPOPROTEIN"/>
    <property type="match status" value="1"/>
</dbReference>
<gene>
    <name evidence="3" type="ORF">GCM10009613_06960</name>
</gene>
<organism evidence="3 4">
    <name type="scientific">Pseudonocardia kongjuensis</name>
    <dbReference type="NCBI Taxonomy" id="102227"/>
    <lineage>
        <taxon>Bacteria</taxon>
        <taxon>Bacillati</taxon>
        <taxon>Actinomycetota</taxon>
        <taxon>Actinomycetes</taxon>
        <taxon>Pseudonocardiales</taxon>
        <taxon>Pseudonocardiaceae</taxon>
        <taxon>Pseudonocardia</taxon>
    </lineage>
</organism>
<dbReference type="Proteomes" id="UP001501414">
    <property type="component" value="Unassembled WGS sequence"/>
</dbReference>
<dbReference type="InterPro" id="IPR012347">
    <property type="entry name" value="Ferritin-like"/>
</dbReference>
<protein>
    <recommendedName>
        <fullName evidence="2">DUF305 domain-containing protein</fullName>
    </recommendedName>
</protein>
<keyword evidence="4" id="KW-1185">Reference proteome</keyword>
<keyword evidence="1" id="KW-0732">Signal</keyword>